<comment type="similarity">
    <text evidence="9">In the N-terminal section; belongs to the UvrB family.</text>
</comment>
<proteinExistence type="inferred from homology"/>
<dbReference type="NCBIfam" id="NF007966">
    <property type="entry name" value="PRK10689.1"/>
    <property type="match status" value="1"/>
</dbReference>
<sequence>MIELPSIKFPANAGVIRWGQCPPASHGLVAAELARALDAPLLVLTADTATAYQLEQNLRFFAAELTVSLLPDWETLPYDNFSPHEDIVSERLRTLSELPTMGKGILVAPISTLMQRIAPPDYVRKHSLVLKRGQVIDISEFRRELEKSGYRHVDTVYQHGEYASRGAIIDIFPMGSEAPYRLDLLDMEIDSLRSFDPETQRGLESVTSISLLPGKEVPLDDDGIALFRRNWHERFNVDHRKCPVYQDVSDGIAPSGIEYYLPLFFSETGTLFDYLPENTHVLNTAGIEGAAEHYWQDIQQRYEQRIGDLQRPVLPPALVFQPVPELFASLKRYPRVALSEAAIPSATGNENFPFELAPSLTIDAKHSDPISALRSYSGARKVMLCAESAGRREALIDLLGRHKLKPKPFNGWREFADSNAKLGITIAPLDEGIAGSKPEPFALVAESQLFGKRVSQSRRRKKAAISTAESVVKNLAELRIGAPVVHADHGVGRYLGLQSLNIDNQASEFLALEYADSAKLYVPVTSLQLISRYSGADDDTAPLHRLGTEQWSKAKRKAAEKIRDVAAELLDIYARREAREGRAFELSDEDYYQFADAFPFEETPDQQAAIEAVVSDLKSPRPMDRLVCGDVGFGKTEVAVRAAFVAVQNGTQVAILVPTTLLAQQHFESFRDRFADWPVNIEVLSRFRSAAEQKGVIAELHAGKVDILIGTHKLLSNDIHYKNLGLVIIDEEHRFGVRQKEALKALRAEVDVLTMTATPIPRTLNMSMAGIRDLSIIATPPARRLSVKTFVRESDKGLIKEAILREILRGGQVYYLHNEVKTIEKVARDLEEMIPELRIGVGHGQMRERELEQVMSDFYHKRHNVLVCSTIIETGIDVPNANTIIIDRADKFGLAQLHQLRGRVGRSHHQAYAYLLTPPVKQLTGDAQKRLLAISEADTLGAGFTLATQDMEIRGAGELLGEGQSGQIHSIGFTLYMDMLDRAVNAIKQGKKINLENNAEDHIEVNLRLPALIPDDYLPDVQSRLMLYKRIAGANNSHELRELQVEMIDRFGLLPDQVKNLFRCAEIRLHAAALGLSKIEASNQGGRVEFAEDTQVHPLNIVKLVQTAPASYQLDGANALKFKQALIEPQQRFEFVETLLAKLEAKH</sequence>
<protein>
    <recommendedName>
        <fullName evidence="9">Transcription-repair-coupling factor</fullName>
        <shortName evidence="9">TRCF</shortName>
        <ecNumber evidence="9">3.6.4.-</ecNumber>
    </recommendedName>
</protein>
<dbReference type="SMART" id="SM00982">
    <property type="entry name" value="TRCF"/>
    <property type="match status" value="1"/>
</dbReference>
<dbReference type="InterPro" id="IPR047112">
    <property type="entry name" value="RecG/Mfd"/>
</dbReference>
<dbReference type="SUPFAM" id="SSF52540">
    <property type="entry name" value="P-loop containing nucleoside triphosphate hydrolases"/>
    <property type="match status" value="4"/>
</dbReference>
<evidence type="ECO:0000256" key="5">
    <source>
        <dbReference type="ARBA" id="ARBA00022806"/>
    </source>
</evidence>
<dbReference type="SUPFAM" id="SSF143517">
    <property type="entry name" value="TRCF domain-like"/>
    <property type="match status" value="1"/>
</dbReference>
<keyword evidence="6 9" id="KW-0067">ATP-binding</keyword>
<comment type="similarity">
    <text evidence="9">In the C-terminal section; belongs to the helicase family. RecG subfamily.</text>
</comment>
<dbReference type="EC" id="3.6.4.-" evidence="9"/>
<dbReference type="Gene3D" id="3.40.50.11140">
    <property type="match status" value="1"/>
</dbReference>
<keyword evidence="8 9" id="KW-0234">DNA repair</keyword>
<evidence type="ECO:0000256" key="7">
    <source>
        <dbReference type="ARBA" id="ARBA00023125"/>
    </source>
</evidence>
<keyword evidence="5" id="KW-0347">Helicase</keyword>
<dbReference type="InterPro" id="IPR011545">
    <property type="entry name" value="DEAD/DEAH_box_helicase_dom"/>
</dbReference>
<dbReference type="Gene3D" id="3.40.50.300">
    <property type="entry name" value="P-loop containing nucleotide triphosphate hydrolases"/>
    <property type="match status" value="2"/>
</dbReference>
<dbReference type="SUPFAM" id="SSF141259">
    <property type="entry name" value="CarD-like"/>
    <property type="match status" value="1"/>
</dbReference>
<dbReference type="NCBIfam" id="TIGR00580">
    <property type="entry name" value="mfd"/>
    <property type="match status" value="1"/>
</dbReference>
<gene>
    <name evidence="9 12" type="primary">mfd</name>
    <name evidence="12" type="ORF">AB4876_02390</name>
</gene>
<evidence type="ECO:0000259" key="10">
    <source>
        <dbReference type="PROSITE" id="PS51192"/>
    </source>
</evidence>
<dbReference type="CDD" id="cd17991">
    <property type="entry name" value="DEXHc_TRCF"/>
    <property type="match status" value="1"/>
</dbReference>
<evidence type="ECO:0000259" key="11">
    <source>
        <dbReference type="PROSITE" id="PS51194"/>
    </source>
</evidence>
<dbReference type="InterPro" id="IPR005118">
    <property type="entry name" value="TRCF_C"/>
</dbReference>
<dbReference type="Pfam" id="PF00271">
    <property type="entry name" value="Helicase_C"/>
    <property type="match status" value="1"/>
</dbReference>
<reference evidence="12 13" key="1">
    <citation type="journal article" date="2011" name="Int. J. Syst. Evol. Microbiol.">
        <title>Zhongshania antarctica gen. nov., sp. nov. and Zhongshania guokunii sp. nov., gammaproteobacteria respectively isolated from coastal attached (fast) ice and surface seawater of the Antarctic.</title>
        <authorList>
            <person name="Li H.J."/>
            <person name="Zhang X.Y."/>
            <person name="Chen C.X."/>
            <person name="Zhang Y.J."/>
            <person name="Gao Z.M."/>
            <person name="Yu Y."/>
            <person name="Chen X.L."/>
            <person name="Chen B."/>
            <person name="Zhang Y.Z."/>
        </authorList>
    </citation>
    <scope>NUCLEOTIDE SEQUENCE [LARGE SCALE GENOMIC DNA]</scope>
    <source>
        <strain evidence="12 13">ZS6-22T</strain>
    </source>
</reference>
<dbReference type="SMART" id="SM01058">
    <property type="entry name" value="CarD_TRCF"/>
    <property type="match status" value="1"/>
</dbReference>
<name>A0ABV3U1H2_9GAMM</name>
<dbReference type="Gene3D" id="3.90.1150.50">
    <property type="entry name" value="Transcription-repair-coupling factor, D7 domain"/>
    <property type="match status" value="1"/>
</dbReference>
<dbReference type="InterPro" id="IPR004576">
    <property type="entry name" value="Mfd"/>
</dbReference>
<dbReference type="InterPro" id="IPR048635">
    <property type="entry name" value="MFD_D3"/>
</dbReference>
<keyword evidence="3 9" id="KW-0227">DNA damage</keyword>
<keyword evidence="1 9" id="KW-0963">Cytoplasm</keyword>
<evidence type="ECO:0000256" key="4">
    <source>
        <dbReference type="ARBA" id="ARBA00022801"/>
    </source>
</evidence>
<dbReference type="PANTHER" id="PTHR47964:SF1">
    <property type="entry name" value="ATP-DEPENDENT DNA HELICASE HOMOLOG RECG, CHLOROPLASTIC"/>
    <property type="match status" value="1"/>
</dbReference>
<dbReference type="GO" id="GO:0016787">
    <property type="term" value="F:hydrolase activity"/>
    <property type="evidence" value="ECO:0007669"/>
    <property type="project" value="UniProtKB-KW"/>
</dbReference>
<dbReference type="InterPro" id="IPR003711">
    <property type="entry name" value="CarD-like/TRCF_RID"/>
</dbReference>
<evidence type="ECO:0000313" key="12">
    <source>
        <dbReference type="EMBL" id="MEX1667740.1"/>
    </source>
</evidence>
<dbReference type="Pfam" id="PF17757">
    <property type="entry name" value="UvrB_inter"/>
    <property type="match status" value="1"/>
</dbReference>
<dbReference type="InterPro" id="IPR037235">
    <property type="entry name" value="TRCF-like_C_D7"/>
</dbReference>
<dbReference type="EMBL" id="JBFRYA010000001">
    <property type="protein sequence ID" value="MEX1667740.1"/>
    <property type="molecule type" value="Genomic_DNA"/>
</dbReference>
<dbReference type="InterPro" id="IPR014001">
    <property type="entry name" value="Helicase_ATP-bd"/>
</dbReference>
<evidence type="ECO:0000256" key="3">
    <source>
        <dbReference type="ARBA" id="ARBA00022763"/>
    </source>
</evidence>
<organism evidence="12 13">
    <name type="scientific">Zhongshania guokunii</name>
    <dbReference type="NCBI Taxonomy" id="641783"/>
    <lineage>
        <taxon>Bacteria</taxon>
        <taxon>Pseudomonadati</taxon>
        <taxon>Pseudomonadota</taxon>
        <taxon>Gammaproteobacteria</taxon>
        <taxon>Cellvibrionales</taxon>
        <taxon>Spongiibacteraceae</taxon>
        <taxon>Zhongshania</taxon>
    </lineage>
</organism>
<feature type="domain" description="Helicase C-terminal" evidence="11">
    <location>
        <begin position="798"/>
        <end position="954"/>
    </location>
</feature>
<keyword evidence="7 9" id="KW-0238">DNA-binding</keyword>
<dbReference type="InterPro" id="IPR036101">
    <property type="entry name" value="CarD-like/TRCF_RID_sf"/>
</dbReference>
<accession>A0ABV3U1H2</accession>
<dbReference type="Proteomes" id="UP001557485">
    <property type="component" value="Unassembled WGS sequence"/>
</dbReference>
<evidence type="ECO:0000256" key="2">
    <source>
        <dbReference type="ARBA" id="ARBA00022741"/>
    </source>
</evidence>
<comment type="function">
    <text evidence="9">Couples transcription and DNA repair by recognizing RNA polymerase (RNAP) stalled at DNA lesions. Mediates ATP-dependent release of RNAP and its truncated transcript from the DNA, and recruitment of nucleotide excision repair machinery to the damaged site.</text>
</comment>
<dbReference type="Gene3D" id="3.30.2060.10">
    <property type="entry name" value="Penicillin-binding protein 1b domain"/>
    <property type="match status" value="1"/>
</dbReference>
<dbReference type="PROSITE" id="PS51194">
    <property type="entry name" value="HELICASE_CTER"/>
    <property type="match status" value="1"/>
</dbReference>
<comment type="caution">
    <text evidence="12">The sequence shown here is derived from an EMBL/GenBank/DDBJ whole genome shotgun (WGS) entry which is preliminary data.</text>
</comment>
<dbReference type="Gene3D" id="2.40.10.170">
    <property type="match status" value="1"/>
</dbReference>
<keyword evidence="4 9" id="KW-0378">Hydrolase</keyword>
<dbReference type="Pfam" id="PF00270">
    <property type="entry name" value="DEAD"/>
    <property type="match status" value="1"/>
</dbReference>
<comment type="subcellular location">
    <subcellularLocation>
        <location evidence="9">Cytoplasm</location>
    </subcellularLocation>
</comment>
<dbReference type="PROSITE" id="PS51192">
    <property type="entry name" value="HELICASE_ATP_BIND_1"/>
    <property type="match status" value="1"/>
</dbReference>
<dbReference type="PANTHER" id="PTHR47964">
    <property type="entry name" value="ATP-DEPENDENT DNA HELICASE HOMOLOG RECG, CHLOROPLASTIC"/>
    <property type="match status" value="1"/>
</dbReference>
<feature type="domain" description="Helicase ATP-binding" evidence="10">
    <location>
        <begin position="616"/>
        <end position="777"/>
    </location>
</feature>
<dbReference type="InterPro" id="IPR041471">
    <property type="entry name" value="UvrB_inter"/>
</dbReference>
<dbReference type="HAMAP" id="MF_00969">
    <property type="entry name" value="TRCF"/>
    <property type="match status" value="1"/>
</dbReference>
<dbReference type="Gene3D" id="3.40.50.11180">
    <property type="match status" value="1"/>
</dbReference>
<dbReference type="InterPro" id="IPR027417">
    <property type="entry name" value="P-loop_NTPase"/>
</dbReference>
<evidence type="ECO:0000256" key="6">
    <source>
        <dbReference type="ARBA" id="ARBA00022840"/>
    </source>
</evidence>
<evidence type="ECO:0000313" key="13">
    <source>
        <dbReference type="Proteomes" id="UP001557485"/>
    </source>
</evidence>
<dbReference type="SMART" id="SM00487">
    <property type="entry name" value="DEXDc"/>
    <property type="match status" value="1"/>
</dbReference>
<evidence type="ECO:0000256" key="9">
    <source>
        <dbReference type="HAMAP-Rule" id="MF_00969"/>
    </source>
</evidence>
<keyword evidence="13" id="KW-1185">Reference proteome</keyword>
<dbReference type="RefSeq" id="WP_368380046.1">
    <property type="nucleotide sequence ID" value="NZ_JBFRYA010000001.1"/>
</dbReference>
<evidence type="ECO:0000256" key="8">
    <source>
        <dbReference type="ARBA" id="ARBA00023204"/>
    </source>
</evidence>
<dbReference type="InterPro" id="IPR001650">
    <property type="entry name" value="Helicase_C-like"/>
</dbReference>
<dbReference type="SMART" id="SM00490">
    <property type="entry name" value="HELICc"/>
    <property type="match status" value="1"/>
</dbReference>
<evidence type="ECO:0000256" key="1">
    <source>
        <dbReference type="ARBA" id="ARBA00022490"/>
    </source>
</evidence>
<dbReference type="Pfam" id="PF02559">
    <property type="entry name" value="CarD_TRCF_RID"/>
    <property type="match status" value="1"/>
</dbReference>
<dbReference type="CDD" id="cd18810">
    <property type="entry name" value="SF2_C_TRCF"/>
    <property type="match status" value="1"/>
</dbReference>
<keyword evidence="2 9" id="KW-0547">Nucleotide-binding</keyword>
<dbReference type="Pfam" id="PF03461">
    <property type="entry name" value="TRCF"/>
    <property type="match status" value="1"/>
</dbReference>
<dbReference type="Pfam" id="PF21132">
    <property type="entry name" value="MFD_D3"/>
    <property type="match status" value="1"/>
</dbReference>